<proteinExistence type="predicted"/>
<evidence type="ECO:0000313" key="1">
    <source>
        <dbReference type="EMBL" id="CAG9709259.1"/>
    </source>
</evidence>
<dbReference type="RefSeq" id="WP_210889349.1">
    <property type="nucleotide sequence ID" value="NZ_CAKJVE010000004.1"/>
</dbReference>
<name>A0AA86MQ08_9CLOT</name>
<dbReference type="Proteomes" id="UP000789738">
    <property type="component" value="Unassembled WGS sequence"/>
</dbReference>
<gene>
    <name evidence="1" type="ORF">CNEO_44104</name>
</gene>
<organism evidence="1 2">
    <name type="scientific">Clostridium neonatale</name>
    <dbReference type="NCBI Taxonomy" id="137838"/>
    <lineage>
        <taxon>Bacteria</taxon>
        <taxon>Bacillati</taxon>
        <taxon>Bacillota</taxon>
        <taxon>Clostridia</taxon>
        <taxon>Eubacteriales</taxon>
        <taxon>Clostridiaceae</taxon>
        <taxon>Clostridium</taxon>
    </lineage>
</organism>
<comment type="caution">
    <text evidence="1">The sequence shown here is derived from an EMBL/GenBank/DDBJ whole genome shotgun (WGS) entry which is preliminary data.</text>
</comment>
<accession>A0AA86MQ08</accession>
<dbReference type="EMBL" id="CAKJVE010000004">
    <property type="protein sequence ID" value="CAG9709259.1"/>
    <property type="molecule type" value="Genomic_DNA"/>
</dbReference>
<evidence type="ECO:0000313" key="2">
    <source>
        <dbReference type="Proteomes" id="UP000789738"/>
    </source>
</evidence>
<reference evidence="1" key="1">
    <citation type="submission" date="2021-10" db="EMBL/GenBank/DDBJ databases">
        <authorList>
            <person name="Mesa V."/>
        </authorList>
    </citation>
    <scope>NUCLEOTIDE SEQUENCE</scope>
    <source>
        <strain evidence="1">CC3_PB</strain>
    </source>
</reference>
<dbReference type="AlphaFoldDB" id="A0AA86MQ08"/>
<protein>
    <submittedName>
        <fullName evidence="1">Uncharacterized protein</fullName>
    </submittedName>
</protein>
<sequence length="75" mass="8911">MIEATFKVLIKFVDKLSKEERRAAREWSNEDKLAFFDLLLKSDIKQNASKELLKKVKKSITDIDNWREKIVDDLK</sequence>